<comment type="caution">
    <text evidence="4">The sequence shown here is derived from an EMBL/GenBank/DDBJ whole genome shotgun (WGS) entry which is preliminary data.</text>
</comment>
<evidence type="ECO:0000313" key="5">
    <source>
        <dbReference type="Proteomes" id="UP000644699"/>
    </source>
</evidence>
<dbReference type="CDD" id="cd00211">
    <property type="entry name" value="PTS_IIA_fru"/>
    <property type="match status" value="1"/>
</dbReference>
<dbReference type="InterPro" id="IPR016152">
    <property type="entry name" value="PTrfase/Anion_transptr"/>
</dbReference>
<dbReference type="PANTHER" id="PTHR47738">
    <property type="entry name" value="PTS SYSTEM FRUCTOSE-LIKE EIIA COMPONENT-RELATED"/>
    <property type="match status" value="1"/>
</dbReference>
<keyword evidence="5" id="KW-1185">Reference proteome</keyword>
<dbReference type="FunFam" id="3.40.930.10:FF:000009">
    <property type="entry name" value="PTS system, fructose specific IIABC component"/>
    <property type="match status" value="1"/>
</dbReference>
<dbReference type="InterPro" id="IPR006320">
    <property type="entry name" value="PTS_Nitro_regul"/>
</dbReference>
<dbReference type="GO" id="GO:0008982">
    <property type="term" value="F:protein-N(PI)-phosphohistidine-sugar phosphotransferase activity"/>
    <property type="evidence" value="ECO:0007669"/>
    <property type="project" value="InterPro"/>
</dbReference>
<organism evidence="4 5">
    <name type="scientific">Aureimonas endophytica</name>
    <dbReference type="NCBI Taxonomy" id="2027858"/>
    <lineage>
        <taxon>Bacteria</taxon>
        <taxon>Pseudomonadati</taxon>
        <taxon>Pseudomonadota</taxon>
        <taxon>Alphaproteobacteria</taxon>
        <taxon>Hyphomicrobiales</taxon>
        <taxon>Aurantimonadaceae</taxon>
        <taxon>Aureimonas</taxon>
    </lineage>
</organism>
<dbReference type="NCBIfam" id="TIGR01419">
    <property type="entry name" value="nitro_reg_IIA"/>
    <property type="match status" value="1"/>
</dbReference>
<sequence>MTPSPSPSSIAMDLGDLIEIDAILPSMKAGTKKQVLQELCEKAAERTGLSGRDIFETVLQREKLGSTGVGNGIAIPHGKLPELPKLVGVFGRLNRPVDFDALDDQPVDLVFLLLAPGGSGAEHLKALSKIARLLRNATTVARLREARDADTIYALMTERSAPGA</sequence>
<evidence type="ECO:0000256" key="2">
    <source>
        <dbReference type="ARBA" id="ARBA00022679"/>
    </source>
</evidence>
<feature type="domain" description="PTS EIIA type-2" evidence="3">
    <location>
        <begin position="16"/>
        <end position="159"/>
    </location>
</feature>
<dbReference type="PROSITE" id="PS00372">
    <property type="entry name" value="PTS_EIIA_TYPE_2_HIS"/>
    <property type="match status" value="1"/>
</dbReference>
<protein>
    <submittedName>
        <fullName evidence="4">PTS IIA-like nitrogen-regulatory protein PtsN</fullName>
    </submittedName>
</protein>
<dbReference type="Gene3D" id="3.40.930.10">
    <property type="entry name" value="Mannitol-specific EII, Chain A"/>
    <property type="match status" value="1"/>
</dbReference>
<name>A0A917A0S2_9HYPH</name>
<dbReference type="Proteomes" id="UP000644699">
    <property type="component" value="Unassembled WGS sequence"/>
</dbReference>
<dbReference type="Pfam" id="PF00359">
    <property type="entry name" value="PTS_EIIA_2"/>
    <property type="match status" value="1"/>
</dbReference>
<accession>A0A917A0S2</accession>
<dbReference type="GO" id="GO:0030295">
    <property type="term" value="F:protein kinase activator activity"/>
    <property type="evidence" value="ECO:0007669"/>
    <property type="project" value="TreeGrafter"/>
</dbReference>
<dbReference type="EMBL" id="BMIQ01000010">
    <property type="protein sequence ID" value="GGE21660.1"/>
    <property type="molecule type" value="Genomic_DNA"/>
</dbReference>
<dbReference type="GO" id="GO:0009401">
    <property type="term" value="P:phosphoenolpyruvate-dependent sugar phosphotransferase system"/>
    <property type="evidence" value="ECO:0007669"/>
    <property type="project" value="InterPro"/>
</dbReference>
<evidence type="ECO:0000313" key="4">
    <source>
        <dbReference type="EMBL" id="GGE21660.1"/>
    </source>
</evidence>
<dbReference type="GO" id="GO:0005737">
    <property type="term" value="C:cytoplasm"/>
    <property type="evidence" value="ECO:0007669"/>
    <property type="project" value="UniProtKB-SubCell"/>
</dbReference>
<reference evidence="4" key="1">
    <citation type="journal article" date="2014" name="Int. J. Syst. Evol. Microbiol.">
        <title>Complete genome sequence of Corynebacterium casei LMG S-19264T (=DSM 44701T), isolated from a smear-ripened cheese.</title>
        <authorList>
            <consortium name="US DOE Joint Genome Institute (JGI-PGF)"/>
            <person name="Walter F."/>
            <person name="Albersmeier A."/>
            <person name="Kalinowski J."/>
            <person name="Ruckert C."/>
        </authorList>
    </citation>
    <scope>NUCLEOTIDE SEQUENCE</scope>
    <source>
        <strain evidence="4">CGMCC 1.15367</strain>
    </source>
</reference>
<dbReference type="PROSITE" id="PS51094">
    <property type="entry name" value="PTS_EIIA_TYPE_2"/>
    <property type="match status" value="1"/>
</dbReference>
<evidence type="ECO:0000259" key="3">
    <source>
        <dbReference type="PROSITE" id="PS51094"/>
    </source>
</evidence>
<dbReference type="SUPFAM" id="SSF55804">
    <property type="entry name" value="Phoshotransferase/anion transport protein"/>
    <property type="match status" value="1"/>
</dbReference>
<proteinExistence type="predicted"/>
<dbReference type="InterPro" id="IPR002178">
    <property type="entry name" value="PTS_EIIA_type-2_dom"/>
</dbReference>
<evidence type="ECO:0000256" key="1">
    <source>
        <dbReference type="ARBA" id="ARBA00004496"/>
    </source>
</evidence>
<dbReference type="InterPro" id="IPR051541">
    <property type="entry name" value="PTS_SugarTrans_NitroReg"/>
</dbReference>
<gene>
    <name evidence="4" type="ORF">GCM10011390_46270</name>
</gene>
<dbReference type="PANTHER" id="PTHR47738:SF1">
    <property type="entry name" value="NITROGEN REGULATORY PROTEIN"/>
    <property type="match status" value="1"/>
</dbReference>
<reference evidence="4" key="2">
    <citation type="submission" date="2020-09" db="EMBL/GenBank/DDBJ databases">
        <authorList>
            <person name="Sun Q."/>
            <person name="Zhou Y."/>
        </authorList>
    </citation>
    <scope>NUCLEOTIDE SEQUENCE</scope>
    <source>
        <strain evidence="4">CGMCC 1.15367</strain>
    </source>
</reference>
<keyword evidence="2" id="KW-0808">Transferase</keyword>
<dbReference type="AlphaFoldDB" id="A0A917A0S2"/>
<comment type="subcellular location">
    <subcellularLocation>
        <location evidence="1">Cytoplasm</location>
    </subcellularLocation>
</comment>